<comment type="similarity">
    <text evidence="3 13">Belongs to the universal ribosomal protein uL23 family.</text>
</comment>
<evidence type="ECO:0000256" key="2">
    <source>
        <dbReference type="ARBA" id="ARBA00006194"/>
    </source>
</evidence>
<comment type="subcellular location">
    <subcellularLocation>
        <location evidence="1">Mitochondrion</location>
    </subcellularLocation>
</comment>
<keyword evidence="8 13" id="KW-0687">Ribonucleoprotein</keyword>
<dbReference type="PANTHER" id="PTHR11620">
    <property type="entry name" value="60S RIBOSOMAL PROTEIN L23A"/>
    <property type="match status" value="1"/>
</dbReference>
<dbReference type="AlphaFoldDB" id="A0A1E4SR18"/>
<evidence type="ECO:0000256" key="6">
    <source>
        <dbReference type="ARBA" id="ARBA00022980"/>
    </source>
</evidence>
<evidence type="ECO:0000256" key="12">
    <source>
        <dbReference type="ARBA" id="ARBA00075004"/>
    </source>
</evidence>
<dbReference type="SUPFAM" id="SSF54189">
    <property type="entry name" value="Ribosomal proteins S24e, L23 and L15e"/>
    <property type="match status" value="1"/>
</dbReference>
<organism evidence="15 16">
    <name type="scientific">Suhomyces tanzawaensis NRRL Y-17324</name>
    <dbReference type="NCBI Taxonomy" id="984487"/>
    <lineage>
        <taxon>Eukaryota</taxon>
        <taxon>Fungi</taxon>
        <taxon>Dikarya</taxon>
        <taxon>Ascomycota</taxon>
        <taxon>Saccharomycotina</taxon>
        <taxon>Pichiomycetes</taxon>
        <taxon>Debaryomycetaceae</taxon>
        <taxon>Suhomyces</taxon>
    </lineage>
</organism>
<evidence type="ECO:0000256" key="11">
    <source>
        <dbReference type="ARBA" id="ARBA00070326"/>
    </source>
</evidence>
<comment type="function">
    <text evidence="9">Component of the mitochondrial ribosome (mitoribosome), a dedicated translation machinery responsible for the synthesis of mitochondrial genome-encoded proteins, including at least some of the essential transmembrane subunits of the mitochondrial respiratory chain. The mitoribosomes are attached to the mitochondrial inner membrane and translation products are cotranslationally integrated into the membrane.</text>
</comment>
<dbReference type="GO" id="GO:0003735">
    <property type="term" value="F:structural constituent of ribosome"/>
    <property type="evidence" value="ECO:0007669"/>
    <property type="project" value="InterPro"/>
</dbReference>
<evidence type="ECO:0000313" key="16">
    <source>
        <dbReference type="Proteomes" id="UP000094285"/>
    </source>
</evidence>
<accession>A0A1E4SR18</accession>
<feature type="domain" description="Large ribosomal subunit protein uL23 N-terminal" evidence="14">
    <location>
        <begin position="247"/>
        <end position="297"/>
    </location>
</feature>
<dbReference type="GO" id="GO:0006412">
    <property type="term" value="P:translation"/>
    <property type="evidence" value="ECO:0007669"/>
    <property type="project" value="InterPro"/>
</dbReference>
<dbReference type="Gene3D" id="3.30.70.330">
    <property type="match status" value="1"/>
</dbReference>
<dbReference type="OrthoDB" id="1654884at2759"/>
<dbReference type="InterPro" id="IPR005633">
    <property type="entry name" value="Ribosomal_uL23_N"/>
</dbReference>
<dbReference type="RefSeq" id="XP_020067009.1">
    <property type="nucleotide sequence ID" value="XM_020208805.1"/>
</dbReference>
<proteinExistence type="inferred from homology"/>
<keyword evidence="7" id="KW-0496">Mitochondrion</keyword>
<dbReference type="InterPro" id="IPR012677">
    <property type="entry name" value="Nucleotide-bd_a/b_plait_sf"/>
</dbReference>
<dbReference type="GO" id="GO:0005840">
    <property type="term" value="C:ribosome"/>
    <property type="evidence" value="ECO:0007669"/>
    <property type="project" value="UniProtKB-KW"/>
</dbReference>
<gene>
    <name evidence="15" type="ORF">CANTADRAFT_3945</name>
</gene>
<evidence type="ECO:0000256" key="4">
    <source>
        <dbReference type="ARBA" id="ARBA00022730"/>
    </source>
</evidence>
<dbReference type="Pfam" id="PF00276">
    <property type="entry name" value="Ribosomal_L23"/>
    <property type="match status" value="1"/>
</dbReference>
<name>A0A1E4SR18_9ASCO</name>
<dbReference type="FunFam" id="3.30.70.330:FF:000035">
    <property type="entry name" value="60S ribosomal protein L23a"/>
    <property type="match status" value="1"/>
</dbReference>
<dbReference type="InterPro" id="IPR036967">
    <property type="entry name" value="Ribosomal_uS11_sf"/>
</dbReference>
<dbReference type="GO" id="GO:0019843">
    <property type="term" value="F:rRNA binding"/>
    <property type="evidence" value="ECO:0007669"/>
    <property type="project" value="UniProtKB-KW"/>
</dbReference>
<dbReference type="InterPro" id="IPR001014">
    <property type="entry name" value="Ribosomal_uL23_CS"/>
</dbReference>
<evidence type="ECO:0000256" key="3">
    <source>
        <dbReference type="ARBA" id="ARBA00006700"/>
    </source>
</evidence>
<dbReference type="SUPFAM" id="SSF53137">
    <property type="entry name" value="Translational machinery components"/>
    <property type="match status" value="1"/>
</dbReference>
<dbReference type="PROSITE" id="PS00050">
    <property type="entry name" value="RIBOSOMAL_L23"/>
    <property type="match status" value="1"/>
</dbReference>
<dbReference type="EMBL" id="KV453909">
    <property type="protein sequence ID" value="ODV81887.1"/>
    <property type="molecule type" value="Genomic_DNA"/>
</dbReference>
<dbReference type="GeneID" id="30982941"/>
<dbReference type="GO" id="GO:0005739">
    <property type="term" value="C:mitochondrion"/>
    <property type="evidence" value="ECO:0007669"/>
    <property type="project" value="UniProtKB-SubCell"/>
</dbReference>
<evidence type="ECO:0000259" key="14">
    <source>
        <dbReference type="Pfam" id="PF03939"/>
    </source>
</evidence>
<evidence type="ECO:0000256" key="7">
    <source>
        <dbReference type="ARBA" id="ARBA00023128"/>
    </source>
</evidence>
<keyword evidence="4" id="KW-0699">rRNA-binding</keyword>
<keyword evidence="5" id="KW-0694">RNA-binding</keyword>
<evidence type="ECO:0000256" key="10">
    <source>
        <dbReference type="ARBA" id="ARBA00044537"/>
    </source>
</evidence>
<evidence type="ECO:0000256" key="8">
    <source>
        <dbReference type="ARBA" id="ARBA00023274"/>
    </source>
</evidence>
<dbReference type="NCBIfam" id="NF011118">
    <property type="entry name" value="PRK14548.1"/>
    <property type="match status" value="1"/>
</dbReference>
<dbReference type="STRING" id="984487.A0A1E4SR18"/>
<dbReference type="Pfam" id="PF03939">
    <property type="entry name" value="Ribosomal_L23eN"/>
    <property type="match status" value="1"/>
</dbReference>
<evidence type="ECO:0000256" key="13">
    <source>
        <dbReference type="RuleBase" id="RU003934"/>
    </source>
</evidence>
<evidence type="ECO:0000256" key="1">
    <source>
        <dbReference type="ARBA" id="ARBA00004173"/>
    </source>
</evidence>
<dbReference type="FunFam" id="3.30.420.80:FF:000011">
    <property type="entry name" value="37S ribosomal protein S18, mitochondrial"/>
    <property type="match status" value="1"/>
</dbReference>
<dbReference type="GO" id="GO:1990904">
    <property type="term" value="C:ribonucleoprotein complex"/>
    <property type="evidence" value="ECO:0007669"/>
    <property type="project" value="UniProtKB-KW"/>
</dbReference>
<dbReference type="HAMAP" id="MF_01369_A">
    <property type="entry name" value="Ribosomal_uL23_A"/>
    <property type="match status" value="1"/>
</dbReference>
<dbReference type="InterPro" id="IPR012678">
    <property type="entry name" value="Ribosomal_uL23/eL15/eS24_sf"/>
</dbReference>
<evidence type="ECO:0000313" key="15">
    <source>
        <dbReference type="EMBL" id="ODV81887.1"/>
    </source>
</evidence>
<protein>
    <recommendedName>
        <fullName evidence="10">Large ribosomal subunit protein uL23</fullName>
    </recommendedName>
    <alternativeName>
        <fullName evidence="12">60S ribosomal protein L25</fullName>
    </alternativeName>
    <alternativeName>
        <fullName evidence="11">Small ribosomal subunit protein uS11m</fullName>
    </alternativeName>
</protein>
<reference evidence="16" key="1">
    <citation type="submission" date="2016-05" db="EMBL/GenBank/DDBJ databases">
        <title>Comparative genomics of biotechnologically important yeasts.</title>
        <authorList>
            <consortium name="DOE Joint Genome Institute"/>
            <person name="Riley R."/>
            <person name="Haridas S."/>
            <person name="Wolfe K.H."/>
            <person name="Lopes M.R."/>
            <person name="Hittinger C.T."/>
            <person name="Goker M."/>
            <person name="Salamov A."/>
            <person name="Wisecaver J."/>
            <person name="Long T.M."/>
            <person name="Aerts A.L."/>
            <person name="Barry K."/>
            <person name="Choi C."/>
            <person name="Clum A."/>
            <person name="Coughlan A.Y."/>
            <person name="Deshpande S."/>
            <person name="Douglass A.P."/>
            <person name="Hanson S.J."/>
            <person name="Klenk H.-P."/>
            <person name="Labutti K."/>
            <person name="Lapidus A."/>
            <person name="Lindquist E."/>
            <person name="Lipzen A."/>
            <person name="Meier-Kolthoff J.P."/>
            <person name="Ohm R.A."/>
            <person name="Otillar R.P."/>
            <person name="Pangilinan J."/>
            <person name="Peng Y."/>
            <person name="Rokas A."/>
            <person name="Rosa C.A."/>
            <person name="Scheuner C."/>
            <person name="Sibirny A.A."/>
            <person name="Slot J.C."/>
            <person name="Stielow J.B."/>
            <person name="Sun H."/>
            <person name="Kurtzman C.P."/>
            <person name="Blackwell M."/>
            <person name="Grigoriev I.V."/>
            <person name="Jeffries T.W."/>
        </authorList>
    </citation>
    <scope>NUCLEOTIDE SEQUENCE [LARGE SCALE GENOMIC DNA]</scope>
    <source>
        <strain evidence="16">NRRL Y-17324</strain>
    </source>
</reference>
<keyword evidence="16" id="KW-1185">Reference proteome</keyword>
<dbReference type="InterPro" id="IPR013025">
    <property type="entry name" value="Ribosomal_uL23-like"/>
</dbReference>
<dbReference type="Proteomes" id="UP000094285">
    <property type="component" value="Unassembled WGS sequence"/>
</dbReference>
<comment type="similarity">
    <text evidence="2">Belongs to the universal ribosomal protein uS11 family.</text>
</comment>
<dbReference type="Gene3D" id="3.30.420.80">
    <property type="entry name" value="Ribosomal protein S11"/>
    <property type="match status" value="1"/>
</dbReference>
<evidence type="ECO:0000256" key="9">
    <source>
        <dbReference type="ARBA" id="ARBA00037226"/>
    </source>
</evidence>
<keyword evidence="6 13" id="KW-0689">Ribosomal protein</keyword>
<evidence type="ECO:0000256" key="5">
    <source>
        <dbReference type="ARBA" id="ARBA00022884"/>
    </source>
</evidence>
<sequence>MLSRFSRMASRPWPMATSAVFARSIYTTPGLLAKASPITLNAENTTNTASTSTSNTPAGFSQISGFQKKASERKNEKIVLWKLYATFHRHNTLTTLVAVVEDLDYLEKNPNLSYNEKVIYYLQLPHHPKLHISAGQLGFRKSQRQEYEAGFQVASKMFKTIEEKKMIGPNDKIELVLKDFGKGREAFLAALQGKEGTHIRPHIARVSDNTKLRFGGVRPKNGPGEKFEKLPIPKHLNQNKTSEVPQATTKASAAKKSALKGTNPSKALKVRTSSTFRLPKTLKLSRTPKYARKSVPHYNRLDAYKIIVSPIASETAMKKVEDGNILVFQVDLKANKHQIKAAVKELYQVDVEYVNTLVRPNGTKKAYIRLTADHDALDIANRIGYI</sequence>